<proteinExistence type="predicted"/>
<dbReference type="RefSeq" id="WP_069830120.1">
    <property type="nucleotide sequence ID" value="NZ_MDJD01000034.1"/>
</dbReference>
<evidence type="ECO:0000313" key="1">
    <source>
        <dbReference type="EMBL" id="OEK08614.1"/>
    </source>
</evidence>
<evidence type="ECO:0008006" key="3">
    <source>
        <dbReference type="Google" id="ProtNLM"/>
    </source>
</evidence>
<dbReference type="AlphaFoldDB" id="A0A1E5TB59"/>
<reference evidence="1 2" key="1">
    <citation type="submission" date="2016-05" db="EMBL/GenBank/DDBJ databases">
        <title>Draft Genome Sequence of Algibacter sp. Strain SK-16 Isolated from the Surface Water of Aburatsubo Inlet.</title>
        <authorList>
            <person name="Wong S.-K."/>
            <person name="Yoshizawa S."/>
            <person name="Nakajima Y."/>
            <person name="Ogura Y."/>
            <person name="Tetsuya H."/>
            <person name="Hamasaki K."/>
        </authorList>
    </citation>
    <scope>NUCLEOTIDE SEQUENCE [LARGE SCALE GENOMIC DNA]</scope>
    <source>
        <strain evidence="1 2">SK-16</strain>
    </source>
</reference>
<sequence length="185" mass="21546">MNKILYIIVISLLLTSCYSSKKKIEVSCKEINEDVFIRLNKGKVISIDYPFGIDLKNVSNKNISFSSIAYWENDIKSFKASLLYKKEKNALIEISKTEYKQIKSLDNDIYILYTQQAIDSTKAVQQLFEKYIKKDNIRNKINIGNIKDFNKENSALINKMTIGDSLHIRIKYDKKIENIKIPVNY</sequence>
<protein>
    <recommendedName>
        <fullName evidence="3">Lipoprotein</fullName>
    </recommendedName>
</protein>
<gene>
    <name evidence="1" type="ORF">A8C32_03965</name>
</gene>
<dbReference type="EMBL" id="MDJD01000034">
    <property type="protein sequence ID" value="OEK08614.1"/>
    <property type="molecule type" value="Genomic_DNA"/>
</dbReference>
<keyword evidence="2" id="KW-1185">Reference proteome</keyword>
<organism evidence="1 2">
    <name type="scientific">Flavivirga aquatica</name>
    <dbReference type="NCBI Taxonomy" id="1849968"/>
    <lineage>
        <taxon>Bacteria</taxon>
        <taxon>Pseudomonadati</taxon>
        <taxon>Bacteroidota</taxon>
        <taxon>Flavobacteriia</taxon>
        <taxon>Flavobacteriales</taxon>
        <taxon>Flavobacteriaceae</taxon>
        <taxon>Flavivirga</taxon>
    </lineage>
</organism>
<accession>A0A1E5TB59</accession>
<comment type="caution">
    <text evidence="1">The sequence shown here is derived from an EMBL/GenBank/DDBJ whole genome shotgun (WGS) entry which is preliminary data.</text>
</comment>
<dbReference type="Proteomes" id="UP000095713">
    <property type="component" value="Unassembled WGS sequence"/>
</dbReference>
<name>A0A1E5TB59_9FLAO</name>
<dbReference type="STRING" id="1849968.A8C32_03965"/>
<evidence type="ECO:0000313" key="2">
    <source>
        <dbReference type="Proteomes" id="UP000095713"/>
    </source>
</evidence>
<dbReference type="PROSITE" id="PS51257">
    <property type="entry name" value="PROKAR_LIPOPROTEIN"/>
    <property type="match status" value="1"/>
</dbReference>